<keyword evidence="4" id="KW-1185">Reference proteome</keyword>
<sequence length="680" mass="72777">MRLRTATLLTLSLPGVMLVASPAASALTLAGSARIPGHAAGTFGTPGDLGGPAGGLAWAPDGSAYTLDGARVLQHWNVQTGQLLSRQEVRAPSTLPDAVLANGPRLTLGGYRADGRLHGPFIRAQGHKDGQPYQTAFTLQENGTAVLGDICQSTRAHPAGCSGANGRYAARVERMQDGRATVQAGNRQGRPAQATLPAGQVMDLEPSPDGRFVAVLRLVQKNAGYDPNAQLWLDLINLKDSPPRVRSRQLPGRAGTADSPPEVHWAGKDRLLTATSDLDTETGGSTPHLLRLWNLSSPQAIWSIPATENLRSAVPSPNGTLFLTVRGGNVPEVHRVSDGRFVRPLGAAVTAFTPLKGQSALVALDTGLGQSELRVLTRGGRSVRLGGVREGTVVQLAASADERHFVLGRHRSVELLDAAGRTLHRWAASSTPTELAITADQRLAFARLSDHSPSGLWQGLAWNVRTGERVSLPPATRPLRADLWVQEQRQTSEGGVQLVRLRGLNPAGKVQWQEPWRQEWSAWFQPSLDGRALLRMTTRPIPGVPEQREVSLYLLDPSKGTMGPGVTLRPTLTGPYRGLSPQALAPDRRYVLLSEGEGDGCGGSFYGLRLADLRTRSEVRLPAGLTGALHRHTGCGYPVPIPETAFTQEQVGTLGLLVRDGNSLNWWLGKPADAARTLPR</sequence>
<reference evidence="4" key="1">
    <citation type="journal article" date="2019" name="Int. J. Syst. Evol. Microbiol.">
        <title>The Global Catalogue of Microorganisms (GCM) 10K type strain sequencing project: providing services to taxonomists for standard genome sequencing and annotation.</title>
        <authorList>
            <consortium name="The Broad Institute Genomics Platform"/>
            <consortium name="The Broad Institute Genome Sequencing Center for Infectious Disease"/>
            <person name="Wu L."/>
            <person name="Ma J."/>
        </authorList>
    </citation>
    <scope>NUCLEOTIDE SEQUENCE [LARGE SCALE GENOMIC DNA]</scope>
    <source>
        <strain evidence="4">JCM 30331</strain>
    </source>
</reference>
<feature type="region of interest" description="Disordered" evidence="1">
    <location>
        <begin position="243"/>
        <end position="264"/>
    </location>
</feature>
<accession>A0ABQ2ETQ2</accession>
<evidence type="ECO:0000313" key="4">
    <source>
        <dbReference type="Proteomes" id="UP000647587"/>
    </source>
</evidence>
<evidence type="ECO:0000313" key="3">
    <source>
        <dbReference type="EMBL" id="GGK25131.1"/>
    </source>
</evidence>
<keyword evidence="2" id="KW-0732">Signal</keyword>
<name>A0ABQ2ETQ2_9DEIO</name>
<dbReference type="SUPFAM" id="SSF82171">
    <property type="entry name" value="DPP6 N-terminal domain-like"/>
    <property type="match status" value="1"/>
</dbReference>
<proteinExistence type="predicted"/>
<gene>
    <name evidence="3" type="ORF">GCM10008955_18480</name>
</gene>
<dbReference type="Gene3D" id="2.130.10.10">
    <property type="entry name" value="YVTN repeat-like/Quinoprotein amine dehydrogenase"/>
    <property type="match status" value="1"/>
</dbReference>
<evidence type="ECO:0000256" key="1">
    <source>
        <dbReference type="SAM" id="MobiDB-lite"/>
    </source>
</evidence>
<comment type="caution">
    <text evidence="3">The sequence shown here is derived from an EMBL/GenBank/DDBJ whole genome shotgun (WGS) entry which is preliminary data.</text>
</comment>
<feature type="chain" id="PRO_5045241798" evidence="2">
    <location>
        <begin position="27"/>
        <end position="680"/>
    </location>
</feature>
<dbReference type="InterPro" id="IPR015943">
    <property type="entry name" value="WD40/YVTN_repeat-like_dom_sf"/>
</dbReference>
<organism evidence="3 4">
    <name type="scientific">Deinococcus malanensis</name>
    <dbReference type="NCBI Taxonomy" id="1706855"/>
    <lineage>
        <taxon>Bacteria</taxon>
        <taxon>Thermotogati</taxon>
        <taxon>Deinococcota</taxon>
        <taxon>Deinococci</taxon>
        <taxon>Deinococcales</taxon>
        <taxon>Deinococcaceae</taxon>
        <taxon>Deinococcus</taxon>
    </lineage>
</organism>
<dbReference type="Proteomes" id="UP000647587">
    <property type="component" value="Unassembled WGS sequence"/>
</dbReference>
<dbReference type="EMBL" id="BMPP01000006">
    <property type="protein sequence ID" value="GGK25131.1"/>
    <property type="molecule type" value="Genomic_DNA"/>
</dbReference>
<feature type="signal peptide" evidence="2">
    <location>
        <begin position="1"/>
        <end position="26"/>
    </location>
</feature>
<protein>
    <submittedName>
        <fullName evidence="3">Uncharacterized protein</fullName>
    </submittedName>
</protein>
<evidence type="ECO:0000256" key="2">
    <source>
        <dbReference type="SAM" id="SignalP"/>
    </source>
</evidence>
<dbReference type="RefSeq" id="WP_189007130.1">
    <property type="nucleotide sequence ID" value="NZ_BMPP01000006.1"/>
</dbReference>